<evidence type="ECO:0000256" key="3">
    <source>
        <dbReference type="ARBA" id="ARBA00022723"/>
    </source>
</evidence>
<dbReference type="Proteomes" id="UP000286260">
    <property type="component" value="Unassembled WGS sequence"/>
</dbReference>
<evidence type="ECO:0000256" key="5">
    <source>
        <dbReference type="ARBA" id="ARBA00023014"/>
    </source>
</evidence>
<comment type="caution">
    <text evidence="6">The sequence shown here is derived from an EMBL/GenBank/DDBJ whole genome shotgun (WGS) entry which is preliminary data.</text>
</comment>
<comment type="cofactor">
    <cofactor evidence="1">
        <name>[4Fe-4S] cluster</name>
        <dbReference type="ChEBI" id="CHEBI:49883"/>
    </cofactor>
</comment>
<dbReference type="PANTHER" id="PTHR11228">
    <property type="entry name" value="RADICAL SAM DOMAIN PROTEIN"/>
    <property type="match status" value="1"/>
</dbReference>
<dbReference type="PROSITE" id="PS51918">
    <property type="entry name" value="RADICAL_SAM"/>
    <property type="match status" value="1"/>
</dbReference>
<keyword evidence="3" id="KW-0479">Metal-binding</keyword>
<accession>A0A3R5ZX25</accession>
<gene>
    <name evidence="6" type="ORF">DW828_13240</name>
</gene>
<dbReference type="CDD" id="cd01335">
    <property type="entry name" value="Radical_SAM"/>
    <property type="match status" value="1"/>
</dbReference>
<dbReference type="Gene3D" id="3.20.20.70">
    <property type="entry name" value="Aldolase class I"/>
    <property type="match status" value="1"/>
</dbReference>
<name>A0A3R5ZX25_9BACT</name>
<dbReference type="InterPro" id="IPR058240">
    <property type="entry name" value="rSAM_sf"/>
</dbReference>
<organism evidence="6 7">
    <name type="scientific">Parabacteroides merdae</name>
    <dbReference type="NCBI Taxonomy" id="46503"/>
    <lineage>
        <taxon>Bacteria</taxon>
        <taxon>Pseudomonadati</taxon>
        <taxon>Bacteroidota</taxon>
        <taxon>Bacteroidia</taxon>
        <taxon>Bacteroidales</taxon>
        <taxon>Tannerellaceae</taxon>
        <taxon>Parabacteroides</taxon>
    </lineage>
</organism>
<dbReference type="SFLD" id="SFLDG01067">
    <property type="entry name" value="SPASM/twitch_domain_containing"/>
    <property type="match status" value="1"/>
</dbReference>
<dbReference type="EMBL" id="QSII01000018">
    <property type="protein sequence ID" value="RHC83304.1"/>
    <property type="molecule type" value="Genomic_DNA"/>
</dbReference>
<dbReference type="InterPro" id="IPR013785">
    <property type="entry name" value="Aldolase_TIM"/>
</dbReference>
<sequence>MARNIYNILRLGTQIKSRRLKLLGIWLFHVLGKRYIGIFLDPVLACNFRCKMCYFSDEQKRKSLRGTLKYEEIEAIAGSLFHRALKLQVGCGAEPTLHKDLVKIIALGKRYNVPYVSLTTNGNLLTKELLAAAVKNGLDELTLSAHGFTRETYEYLMTNGKFDLFCKLLANVTEIKKQYPQFKLRINYTINNNNIEELSRIWEVVGDELDILQLRPIQKIGESEYRDFDLTNIHARYDAVLVPLIEECRRRHITCLAPNKQNIIVLEENEAEDNSIEKITYCYVSPQECWQNDFDYRTETFESYAAAHHMGRKLLWKVFGRKARRKADVTRKMNYNIK</sequence>
<dbReference type="InterPro" id="IPR007197">
    <property type="entry name" value="rSAM"/>
</dbReference>
<dbReference type="PANTHER" id="PTHR11228:SF34">
    <property type="entry name" value="TUNGSTEN-CONTAINING ALDEHYDE FERREDOXIN OXIDOREDUCTASE COFACTOR MODIFYING PROTEIN"/>
    <property type="match status" value="1"/>
</dbReference>
<evidence type="ECO:0000256" key="1">
    <source>
        <dbReference type="ARBA" id="ARBA00001966"/>
    </source>
</evidence>
<reference evidence="6 7" key="1">
    <citation type="submission" date="2018-08" db="EMBL/GenBank/DDBJ databases">
        <title>A genome reference for cultivated species of the human gut microbiota.</title>
        <authorList>
            <person name="Zou Y."/>
            <person name="Xue W."/>
            <person name="Luo G."/>
        </authorList>
    </citation>
    <scope>NUCLEOTIDE SEQUENCE [LARGE SCALE GENOMIC DNA]</scope>
    <source>
        <strain evidence="6 7">AM34-17</strain>
    </source>
</reference>
<dbReference type="GO" id="GO:0051536">
    <property type="term" value="F:iron-sulfur cluster binding"/>
    <property type="evidence" value="ECO:0007669"/>
    <property type="project" value="UniProtKB-KW"/>
</dbReference>
<dbReference type="GO" id="GO:0046872">
    <property type="term" value="F:metal ion binding"/>
    <property type="evidence" value="ECO:0007669"/>
    <property type="project" value="UniProtKB-KW"/>
</dbReference>
<dbReference type="Pfam" id="PF04055">
    <property type="entry name" value="Radical_SAM"/>
    <property type="match status" value="1"/>
</dbReference>
<evidence type="ECO:0000256" key="2">
    <source>
        <dbReference type="ARBA" id="ARBA00022691"/>
    </source>
</evidence>
<dbReference type="RefSeq" id="WP_119216343.1">
    <property type="nucleotide sequence ID" value="NZ_JAQDNL010000023.1"/>
</dbReference>
<evidence type="ECO:0000256" key="4">
    <source>
        <dbReference type="ARBA" id="ARBA00023004"/>
    </source>
</evidence>
<keyword evidence="4" id="KW-0408">Iron</keyword>
<protein>
    <submittedName>
        <fullName evidence="6">Radical SAM protein</fullName>
    </submittedName>
</protein>
<proteinExistence type="predicted"/>
<keyword evidence="5" id="KW-0411">Iron-sulfur</keyword>
<dbReference type="InterPro" id="IPR050377">
    <property type="entry name" value="Radical_SAM_PqqE_MftC-like"/>
</dbReference>
<dbReference type="SFLD" id="SFLDS00029">
    <property type="entry name" value="Radical_SAM"/>
    <property type="match status" value="1"/>
</dbReference>
<keyword evidence="2" id="KW-0949">S-adenosyl-L-methionine</keyword>
<evidence type="ECO:0000313" key="7">
    <source>
        <dbReference type="Proteomes" id="UP000286260"/>
    </source>
</evidence>
<evidence type="ECO:0000313" key="6">
    <source>
        <dbReference type="EMBL" id="RHC83304.1"/>
    </source>
</evidence>
<dbReference type="GO" id="GO:0003824">
    <property type="term" value="F:catalytic activity"/>
    <property type="evidence" value="ECO:0007669"/>
    <property type="project" value="InterPro"/>
</dbReference>
<dbReference type="SUPFAM" id="SSF102114">
    <property type="entry name" value="Radical SAM enzymes"/>
    <property type="match status" value="1"/>
</dbReference>
<dbReference type="AlphaFoldDB" id="A0A3R5ZX25"/>